<accession>A0A0B7FK13</accession>
<reference evidence="2 3" key="1">
    <citation type="submission" date="2014-11" db="EMBL/GenBank/DDBJ databases">
        <authorList>
            <person name="Wibberg Daniel"/>
        </authorList>
    </citation>
    <scope>NUCLEOTIDE SEQUENCE [LARGE SCALE GENOMIC DNA]</scope>
    <source>
        <strain evidence="2">Rhizoctonia solani AG1-IB 7/3/14</strain>
    </source>
</reference>
<dbReference type="Proteomes" id="UP000059188">
    <property type="component" value="Unassembled WGS sequence"/>
</dbReference>
<dbReference type="AlphaFoldDB" id="A0A0B7FK13"/>
<evidence type="ECO:0000313" key="2">
    <source>
        <dbReference type="EMBL" id="CEL56553.1"/>
    </source>
</evidence>
<organism evidence="2 3">
    <name type="scientific">Thanatephorus cucumeris (strain AG1-IB / isolate 7/3/14)</name>
    <name type="common">Lettuce bottom rot fungus</name>
    <name type="synonym">Rhizoctonia solani</name>
    <dbReference type="NCBI Taxonomy" id="1108050"/>
    <lineage>
        <taxon>Eukaryota</taxon>
        <taxon>Fungi</taxon>
        <taxon>Dikarya</taxon>
        <taxon>Basidiomycota</taxon>
        <taxon>Agaricomycotina</taxon>
        <taxon>Agaricomycetes</taxon>
        <taxon>Cantharellales</taxon>
        <taxon>Ceratobasidiaceae</taxon>
        <taxon>Rhizoctonia</taxon>
        <taxon>Rhizoctonia solani AG-1</taxon>
    </lineage>
</organism>
<protein>
    <recommendedName>
        <fullName evidence="1">CHAT domain-containing protein</fullName>
    </recommendedName>
</protein>
<sequence>MSGQVNTGSPLDKNQTITITESTKELALSLIRSAHPTDSPGPESCISYFQEFATDPLTIERTHQLAASLLWLRSARFYEHDSLLSAYIHLADLLERLPILGLDIWARKEALDRFPTDLAISAARCALNLEDLELAVTLVDRLRGLSWGQILRTIAPAVETDRLTRAHPSLGIPLCGYFRALFTGSLSHRARSLRTDPRITQQEIDAYMDIAESADELLVQIRRISGYQDFLKPDPLANARKLAKYGHVVIFIPDDTCTHLVYLKTGEDKVRTTSIRGLNLENANGMVQKMKSLLGRAGLSTRGTNIDDLDNTPTEESVKRGFTIHPGMTFTQYLNRELESILSILWGTVGLAIKDLLQLERNSCHKVYLYPTGPLSSLPIHAACTREEGLLDYAIPSYIPSFQHLAFPSDTAAKDPPHVLVISQPDTPGHSPLPCTVLEVSGIKRFVPPEQVQVYEGERGDKSALLNMSYELARTKPLILHLACHAKQVTSDPFQSAFFLCDGQVPVSSLLWSQNDRPVLAVLSACETGAVDEVRPDEFLNIGASMHCMKKFPSVVATLWGINDSDGPSMAESLYETMFKTKLDSASGLRIAANHMRSKQVPPVRWVPFVHFGI</sequence>
<evidence type="ECO:0000259" key="1">
    <source>
        <dbReference type="Pfam" id="PF12770"/>
    </source>
</evidence>
<dbReference type="InterPro" id="IPR024983">
    <property type="entry name" value="CHAT_dom"/>
</dbReference>
<feature type="domain" description="CHAT" evidence="1">
    <location>
        <begin position="357"/>
        <end position="613"/>
    </location>
</feature>
<dbReference type="OrthoDB" id="9991317at2759"/>
<dbReference type="STRING" id="1108050.A0A0B7FK13"/>
<name>A0A0B7FK13_THACB</name>
<evidence type="ECO:0000313" key="3">
    <source>
        <dbReference type="Proteomes" id="UP000059188"/>
    </source>
</evidence>
<dbReference type="EMBL" id="LN679122">
    <property type="protein sequence ID" value="CEL56553.1"/>
    <property type="molecule type" value="Genomic_DNA"/>
</dbReference>
<gene>
    <name evidence="2" type="ORF">RSOLAG1IB_07902</name>
</gene>
<dbReference type="Pfam" id="PF12770">
    <property type="entry name" value="CHAT"/>
    <property type="match status" value="1"/>
</dbReference>
<keyword evidence="3" id="KW-1185">Reference proteome</keyword>
<proteinExistence type="predicted"/>